<accession>A0A7K1FFB9</accession>
<dbReference type="RefSeq" id="WP_154766809.1">
    <property type="nucleotide sequence ID" value="NZ_WLYK01000001.1"/>
</dbReference>
<feature type="signal peptide" evidence="1">
    <location>
        <begin position="1"/>
        <end position="25"/>
    </location>
</feature>
<organism evidence="2 3">
    <name type="scientific">Nakamurella alba</name>
    <dbReference type="NCBI Taxonomy" id="2665158"/>
    <lineage>
        <taxon>Bacteria</taxon>
        <taxon>Bacillati</taxon>
        <taxon>Actinomycetota</taxon>
        <taxon>Actinomycetes</taxon>
        <taxon>Nakamurellales</taxon>
        <taxon>Nakamurellaceae</taxon>
        <taxon>Nakamurella</taxon>
    </lineage>
</organism>
<protein>
    <recommendedName>
        <fullName evidence="4">Lipoprotein</fullName>
    </recommendedName>
</protein>
<comment type="caution">
    <text evidence="2">The sequence shown here is derived from an EMBL/GenBank/DDBJ whole genome shotgun (WGS) entry which is preliminary data.</text>
</comment>
<evidence type="ECO:0000256" key="1">
    <source>
        <dbReference type="SAM" id="SignalP"/>
    </source>
</evidence>
<sequence length="165" mass="16944">MDRSRWFAAAMTAALLLAGCSRSTAADDSSAVVFDFQGDVQQREEWDGGAVVVVPPPADADPDVDVDLAMRTCVTGKSVCGASSGLVVRIGVATTHGAGTYSSTESIPLMKDRLVYEVISPGFNCLPAGAAQDDGPYTCSSVAWIDAATGDNIYGLSGPGIGPTH</sequence>
<keyword evidence="3" id="KW-1185">Reference proteome</keyword>
<evidence type="ECO:0008006" key="4">
    <source>
        <dbReference type="Google" id="ProtNLM"/>
    </source>
</evidence>
<dbReference type="AlphaFoldDB" id="A0A7K1FFB9"/>
<proteinExistence type="predicted"/>
<feature type="chain" id="PRO_5029623963" description="Lipoprotein" evidence="1">
    <location>
        <begin position="26"/>
        <end position="165"/>
    </location>
</feature>
<dbReference type="Proteomes" id="UP000460221">
    <property type="component" value="Unassembled WGS sequence"/>
</dbReference>
<evidence type="ECO:0000313" key="3">
    <source>
        <dbReference type="Proteomes" id="UP000460221"/>
    </source>
</evidence>
<reference evidence="2 3" key="1">
    <citation type="submission" date="2019-11" db="EMBL/GenBank/DDBJ databases">
        <authorList>
            <person name="Jiang L.-Q."/>
        </authorList>
    </citation>
    <scope>NUCLEOTIDE SEQUENCE [LARGE SCALE GENOMIC DNA]</scope>
    <source>
        <strain evidence="2 3">YIM 132087</strain>
    </source>
</reference>
<dbReference type="PROSITE" id="PS51257">
    <property type="entry name" value="PROKAR_LIPOPROTEIN"/>
    <property type="match status" value="1"/>
</dbReference>
<gene>
    <name evidence="2" type="ORF">GIS00_02500</name>
</gene>
<name>A0A7K1FFB9_9ACTN</name>
<evidence type="ECO:0000313" key="2">
    <source>
        <dbReference type="EMBL" id="MTD12815.1"/>
    </source>
</evidence>
<dbReference type="EMBL" id="WLYK01000001">
    <property type="protein sequence ID" value="MTD12815.1"/>
    <property type="molecule type" value="Genomic_DNA"/>
</dbReference>
<keyword evidence="1" id="KW-0732">Signal</keyword>